<dbReference type="STRING" id="476157.GCA_001663155_00849"/>
<name>A0A562ULZ2_9SPHN</name>
<dbReference type="RefSeq" id="WP_211352818.1">
    <property type="nucleotide sequence ID" value="NZ_CP015963.1"/>
</dbReference>
<proteinExistence type="predicted"/>
<evidence type="ECO:0008006" key="4">
    <source>
        <dbReference type="Google" id="ProtNLM"/>
    </source>
</evidence>
<dbReference type="PROSITE" id="PS51257">
    <property type="entry name" value="PROKAR_LIPOPROTEIN"/>
    <property type="match status" value="1"/>
</dbReference>
<accession>A0A562ULZ2</accession>
<comment type="caution">
    <text evidence="2">The sequence shown here is derived from an EMBL/GenBank/DDBJ whole genome shotgun (WGS) entry which is preliminary data.</text>
</comment>
<dbReference type="InterPro" id="IPR019243">
    <property type="entry name" value="DUF2202"/>
</dbReference>
<evidence type="ECO:0000313" key="2">
    <source>
        <dbReference type="EMBL" id="TWJ06638.1"/>
    </source>
</evidence>
<dbReference type="Gene3D" id="1.20.1260.10">
    <property type="match status" value="1"/>
</dbReference>
<gene>
    <name evidence="2" type="ORF">JN10_2174</name>
</gene>
<dbReference type="Proteomes" id="UP000320547">
    <property type="component" value="Unassembled WGS sequence"/>
</dbReference>
<organism evidence="2 3">
    <name type="scientific">Altererythrobacter ishigakiensis</name>
    <dbReference type="NCBI Taxonomy" id="476157"/>
    <lineage>
        <taxon>Bacteria</taxon>
        <taxon>Pseudomonadati</taxon>
        <taxon>Pseudomonadota</taxon>
        <taxon>Alphaproteobacteria</taxon>
        <taxon>Sphingomonadales</taxon>
        <taxon>Erythrobacteraceae</taxon>
        <taxon>Altererythrobacter</taxon>
    </lineage>
</organism>
<dbReference type="EMBL" id="VLLK01000002">
    <property type="protein sequence ID" value="TWJ06638.1"/>
    <property type="molecule type" value="Genomic_DNA"/>
</dbReference>
<protein>
    <recommendedName>
        <fullName evidence="4">DUF2202 domain-containing protein</fullName>
    </recommendedName>
</protein>
<dbReference type="InterPro" id="IPR012347">
    <property type="entry name" value="Ferritin-like"/>
</dbReference>
<feature type="chain" id="PRO_5021962743" description="DUF2202 domain-containing protein" evidence="1">
    <location>
        <begin position="25"/>
        <end position="174"/>
    </location>
</feature>
<dbReference type="SUPFAM" id="SSF47240">
    <property type="entry name" value="Ferritin-like"/>
    <property type="match status" value="1"/>
</dbReference>
<dbReference type="InterPro" id="IPR009078">
    <property type="entry name" value="Ferritin-like_SF"/>
</dbReference>
<sequence>MACWKSLLTLGALMLGGGCTNAIAADPPGIDGAALLQALDDEYRAEATYAAVIEKYGEARPFINIIEAERRHASRAKAELDRLGISYDATNPYLGKIEAPATLIAACEQGVTAEIENIALYDRLLPTVRDDDVREILGRLQWASRERHLPAFQRCVSRGGQMGQGRGSGHHGRN</sequence>
<reference evidence="2 3" key="1">
    <citation type="submission" date="2019-07" db="EMBL/GenBank/DDBJ databases">
        <title>Genomic Encyclopedia of Archaeal and Bacterial Type Strains, Phase II (KMG-II): from individual species to whole genera.</title>
        <authorList>
            <person name="Goeker M."/>
        </authorList>
    </citation>
    <scope>NUCLEOTIDE SEQUENCE [LARGE SCALE GENOMIC DNA]</scope>
    <source>
        <strain evidence="2 3">ATCC BAA-2084</strain>
    </source>
</reference>
<feature type="signal peptide" evidence="1">
    <location>
        <begin position="1"/>
        <end position="24"/>
    </location>
</feature>
<dbReference type="CDD" id="cd01048">
    <property type="entry name" value="Ferritin_like_AB2"/>
    <property type="match status" value="1"/>
</dbReference>
<keyword evidence="1" id="KW-0732">Signal</keyword>
<dbReference type="AlphaFoldDB" id="A0A562ULZ2"/>
<keyword evidence="3" id="KW-1185">Reference proteome</keyword>
<evidence type="ECO:0000256" key="1">
    <source>
        <dbReference type="SAM" id="SignalP"/>
    </source>
</evidence>
<evidence type="ECO:0000313" key="3">
    <source>
        <dbReference type="Proteomes" id="UP000320547"/>
    </source>
</evidence>